<protein>
    <recommendedName>
        <fullName evidence="9">Transportin-1</fullName>
    </recommendedName>
    <alternativeName>
        <fullName evidence="10">Importin beta-2</fullName>
    </alternativeName>
    <alternativeName>
        <fullName evidence="11">Karyopherin beta-2</fullName>
    </alternativeName>
</protein>
<feature type="domain" description="Importin N-terminal" evidence="12">
    <location>
        <begin position="84"/>
        <end position="149"/>
    </location>
</feature>
<evidence type="ECO:0000256" key="9">
    <source>
        <dbReference type="ARBA" id="ARBA00067327"/>
    </source>
</evidence>
<dbReference type="InterPro" id="IPR058584">
    <property type="entry name" value="IMB1_TNPO1-like_TPR"/>
</dbReference>
<dbReference type="Gene3D" id="1.25.10.10">
    <property type="entry name" value="Leucine-rich Repeat Variant"/>
    <property type="match status" value="1"/>
</dbReference>
<evidence type="ECO:0000256" key="4">
    <source>
        <dbReference type="ARBA" id="ARBA00022490"/>
    </source>
</evidence>
<evidence type="ECO:0000256" key="3">
    <source>
        <dbReference type="ARBA" id="ARBA00022448"/>
    </source>
</evidence>
<reference evidence="15" key="1">
    <citation type="journal article" date="2012" name="Nat. Genet.">
        <title>Whole-genome sequence of Schistosoma haematobium.</title>
        <authorList>
            <person name="Young N.D."/>
            <person name="Jex A.R."/>
            <person name="Li B."/>
            <person name="Liu S."/>
            <person name="Yang L."/>
            <person name="Xiong Z."/>
            <person name="Li Y."/>
            <person name="Cantacessi C."/>
            <person name="Hall R.S."/>
            <person name="Xu X."/>
            <person name="Chen F."/>
            <person name="Wu X."/>
            <person name="Zerlotini A."/>
            <person name="Oliveira G."/>
            <person name="Hofmann A."/>
            <person name="Zhang G."/>
            <person name="Fang X."/>
            <person name="Kang Y."/>
            <person name="Campbell B.E."/>
            <person name="Loukas A."/>
            <person name="Ranganathan S."/>
            <person name="Rollinson D."/>
            <person name="Rinaldi G."/>
            <person name="Brindley P.J."/>
            <person name="Yang H."/>
            <person name="Wang J."/>
            <person name="Wang J."/>
            <person name="Gasser R.B."/>
        </authorList>
    </citation>
    <scope>NUCLEOTIDE SEQUENCE</scope>
</reference>
<dbReference type="InterPro" id="IPR057672">
    <property type="entry name" value="TPR_IPO4/5"/>
</dbReference>
<dbReference type="GO" id="GO:0031267">
    <property type="term" value="F:small GTPase binding"/>
    <property type="evidence" value="ECO:0007669"/>
    <property type="project" value="InterPro"/>
</dbReference>
<organism evidence="15 16">
    <name type="scientific">Schistosoma haematobium</name>
    <name type="common">Blood fluke</name>
    <dbReference type="NCBI Taxonomy" id="6185"/>
    <lineage>
        <taxon>Eukaryota</taxon>
        <taxon>Metazoa</taxon>
        <taxon>Spiralia</taxon>
        <taxon>Lophotrochozoa</taxon>
        <taxon>Platyhelminthes</taxon>
        <taxon>Trematoda</taxon>
        <taxon>Digenea</taxon>
        <taxon>Strigeidida</taxon>
        <taxon>Schistosomatoidea</taxon>
        <taxon>Schistosomatidae</taxon>
        <taxon>Schistosoma</taxon>
    </lineage>
</organism>
<feature type="domain" description="IPO4/5-like TPR repeats" evidence="14">
    <location>
        <begin position="165"/>
        <end position="310"/>
    </location>
</feature>
<comment type="subcellular location">
    <subcellularLocation>
        <location evidence="2">Cytoplasm</location>
    </subcellularLocation>
    <subcellularLocation>
        <location evidence="1">Nucleus</location>
    </subcellularLocation>
</comment>
<feature type="domain" description="Importin subunit beta-1/Transportin-1-like TPR repeats" evidence="13">
    <location>
        <begin position="718"/>
        <end position="833"/>
    </location>
</feature>
<sequence length="931" mass="105685">MKLHQEVLRKNTRNAALQCTLNDLQPIMKYVQTEYDSENNDTLKTVGGYFVKMSWFPDEDGIRQTLDLLHNSQSTDTNVQRVVHEKLNELNNVPDFNKYLAYILTNAGSESDSTRSLSGLILKNNLKSHFKRCPPELISYIKDGCLRCISDSSPMIRSIVGILITTIVTSDGIQNWPELLPKLVECIDSHDINLMEGAFGAIEKICEDSSSQLETDRIGCPIGLLIPKFLQYSRHDSPKIRSHALACINHFIHSQSQVLLHFVNEFLECLFALAEDEDPNVRRHVCSAFVQLLEAHLDKLLPNLPDIIEFMLLRTQENDENISREACEFWLSLSEQPVCHQALSPYIGRLIPVLVCGMKYSESDMVLLRNDLEEDAHLPDKECDIRPRFHKTKNKLFSPEDDDEDEDDDYVSNWTLRKCSAAALDVLASVFHTDFLPILLPITKELLFSPQWELKESGILVLGAIAEGCMKGMIPYLPELCPFLIGCLSDDRPLIRSITCWTLSRYSHWIVGQPHEQYFKPLMIELLKRILDCNKRVQEAACSAFATLEEEACTDLVPYLDLILRTLVYALKQYQHKNLFILYDAIGTLADSVGHHLNRPDFIEMLMPPLFEKWNVLRDDEKDLFPLLECLSSMATALGTGFLPYCSPVFNRCVNLIDRTIQLSKLHAQQPDVYEPPDKDFMVISLDLLSGLMEGLGSQMEHLVSSSPLVKLLCEAAQDAQPDVRQSSFALLGDLTKACFAHIQPQIGQFMTILANNLSSEHISVSNNAIWAIGEICIQLGEGMAPFASLFIHPLIEIINRQSTPKTLHENTAITIGRLGFVCPGELAPHLSTFIRQWCLFLRNIRDNEEKDSAFRGICNLITLNPAGVLHDFLFFCDAVASWNNPKDDLKERFNAILHGFKVQVGEDDWSKFWSQCPPMLRERLSLQYNL</sequence>
<evidence type="ECO:0000313" key="15">
    <source>
        <dbReference type="EMBL" id="KAH9592027.1"/>
    </source>
</evidence>
<evidence type="ECO:0000259" key="13">
    <source>
        <dbReference type="Pfam" id="PF25574"/>
    </source>
</evidence>
<evidence type="ECO:0000256" key="10">
    <source>
        <dbReference type="ARBA" id="ARBA00076938"/>
    </source>
</evidence>
<dbReference type="InterPro" id="IPR040122">
    <property type="entry name" value="Importin_beta"/>
</dbReference>
<keyword evidence="16" id="KW-1185">Reference proteome</keyword>
<dbReference type="InterPro" id="IPR001494">
    <property type="entry name" value="Importin-beta_N"/>
</dbReference>
<evidence type="ECO:0000256" key="2">
    <source>
        <dbReference type="ARBA" id="ARBA00004496"/>
    </source>
</evidence>
<evidence type="ECO:0000313" key="16">
    <source>
        <dbReference type="Proteomes" id="UP000471633"/>
    </source>
</evidence>
<reference evidence="15" key="2">
    <citation type="journal article" date="2019" name="Gigascience">
        <title>High-quality Schistosoma haematobium genome achieved by single-molecule and long-range sequencing.</title>
        <authorList>
            <person name="Stroehlein A.J."/>
            <person name="Korhonen P.K."/>
            <person name="Chong T.M."/>
            <person name="Lim Y.L."/>
            <person name="Chan K.G."/>
            <person name="Webster B."/>
            <person name="Rollinson D."/>
            <person name="Brindley P.J."/>
            <person name="Gasser R.B."/>
            <person name="Young N.D."/>
        </authorList>
    </citation>
    <scope>NUCLEOTIDE SEQUENCE</scope>
</reference>
<dbReference type="KEGG" id="shx:MS3_00004094"/>
<gene>
    <name evidence="15" type="primary">TNPO1</name>
    <name evidence="15" type="ORF">MS3_00004094</name>
</gene>
<evidence type="ECO:0000256" key="6">
    <source>
        <dbReference type="ARBA" id="ARBA00022927"/>
    </source>
</evidence>
<dbReference type="Proteomes" id="UP000471633">
    <property type="component" value="Unassembled WGS sequence"/>
</dbReference>
<dbReference type="GeneID" id="24591622"/>
<comment type="similarity">
    <text evidence="8">Belongs to the importin beta family. Importin beta-2 subfamily.</text>
</comment>
<evidence type="ECO:0000259" key="12">
    <source>
        <dbReference type="Pfam" id="PF03810"/>
    </source>
</evidence>
<evidence type="ECO:0000256" key="7">
    <source>
        <dbReference type="ARBA" id="ARBA00023242"/>
    </source>
</evidence>
<dbReference type="Pfam" id="PF25574">
    <property type="entry name" value="TPR_IMB1"/>
    <property type="match status" value="1"/>
</dbReference>
<dbReference type="PANTHER" id="PTHR10527">
    <property type="entry name" value="IMPORTIN BETA"/>
    <property type="match status" value="1"/>
</dbReference>
<evidence type="ECO:0000256" key="8">
    <source>
        <dbReference type="ARBA" id="ARBA00038423"/>
    </source>
</evidence>
<dbReference type="EMBL" id="AMPZ03000002">
    <property type="protein sequence ID" value="KAH9592027.1"/>
    <property type="molecule type" value="Genomic_DNA"/>
</dbReference>
<dbReference type="InterPro" id="IPR011989">
    <property type="entry name" value="ARM-like"/>
</dbReference>
<keyword evidence="4" id="KW-0963">Cytoplasm</keyword>
<accession>A0A6A5DIZ0</accession>
<evidence type="ECO:0000256" key="5">
    <source>
        <dbReference type="ARBA" id="ARBA00022737"/>
    </source>
</evidence>
<dbReference type="GO" id="GO:0006606">
    <property type="term" value="P:protein import into nucleus"/>
    <property type="evidence" value="ECO:0007669"/>
    <property type="project" value="InterPro"/>
</dbReference>
<dbReference type="RefSeq" id="XP_035589792.1">
    <property type="nucleotide sequence ID" value="XM_035731826.2"/>
</dbReference>
<proteinExistence type="inferred from homology"/>
<dbReference type="Pfam" id="PF13513">
    <property type="entry name" value="HEAT_EZ"/>
    <property type="match status" value="1"/>
</dbReference>
<reference evidence="15" key="3">
    <citation type="submission" date="2021-06" db="EMBL/GenBank/DDBJ databases">
        <title>Chromosome-level genome assembly for S. haematobium.</title>
        <authorList>
            <person name="Stroehlein A.J."/>
        </authorList>
    </citation>
    <scope>NUCLEOTIDE SEQUENCE</scope>
</reference>
<reference evidence="15" key="4">
    <citation type="journal article" date="2022" name="PLoS Pathog.">
        <title>Chromosome-level genome of Schistosoma haematobium underpins genome-wide explorations of molecular variation.</title>
        <authorList>
            <person name="Stroehlein A.J."/>
            <person name="Korhonen P.K."/>
            <person name="Lee V.V."/>
            <person name="Ralph S.A."/>
            <person name="Mentink-Kane M."/>
            <person name="You H."/>
            <person name="McManus D.P."/>
            <person name="Tchuente L.T."/>
            <person name="Stothard J.R."/>
            <person name="Kaur P."/>
            <person name="Dudchenko O."/>
            <person name="Aiden E.L."/>
            <person name="Yang B."/>
            <person name="Yang H."/>
            <person name="Emery A.M."/>
            <person name="Webster B.L."/>
            <person name="Brindley P.J."/>
            <person name="Rollinson D."/>
            <person name="Chang B.C.H."/>
            <person name="Gasser R.B."/>
            <person name="Young N.D."/>
        </authorList>
    </citation>
    <scope>NUCLEOTIDE SEQUENCE</scope>
</reference>
<keyword evidence="6" id="KW-0653">Protein transport</keyword>
<dbReference type="GO" id="GO:0031981">
    <property type="term" value="C:nuclear lumen"/>
    <property type="evidence" value="ECO:0007669"/>
    <property type="project" value="UniProtKB-ARBA"/>
</dbReference>
<name>A0A6A5DIZ0_SCHHA</name>
<comment type="caution">
    <text evidence="15">The sequence shown here is derived from an EMBL/GenBank/DDBJ whole genome shotgun (WGS) entry which is preliminary data.</text>
</comment>
<evidence type="ECO:0000259" key="14">
    <source>
        <dbReference type="Pfam" id="PF25780"/>
    </source>
</evidence>
<dbReference type="AlphaFoldDB" id="A0A6A5DIZ0"/>
<keyword evidence="5" id="KW-0677">Repeat</keyword>
<keyword evidence="3" id="KW-0813">Transport</keyword>
<dbReference type="Pfam" id="PF03810">
    <property type="entry name" value="IBN_N"/>
    <property type="match status" value="1"/>
</dbReference>
<dbReference type="CTD" id="3842"/>
<evidence type="ECO:0000256" key="1">
    <source>
        <dbReference type="ARBA" id="ARBA00004123"/>
    </source>
</evidence>
<dbReference type="FunFam" id="1.25.10.10:FF:000028">
    <property type="entry name" value="Transportin-1 isoform 1"/>
    <property type="match status" value="1"/>
</dbReference>
<keyword evidence="7" id="KW-0539">Nucleus</keyword>
<dbReference type="SUPFAM" id="SSF48371">
    <property type="entry name" value="ARM repeat"/>
    <property type="match status" value="1"/>
</dbReference>
<dbReference type="Pfam" id="PF25780">
    <property type="entry name" value="TPR_IPO5"/>
    <property type="match status" value="1"/>
</dbReference>
<evidence type="ECO:0000256" key="11">
    <source>
        <dbReference type="ARBA" id="ARBA00080641"/>
    </source>
</evidence>
<dbReference type="GO" id="GO:0005737">
    <property type="term" value="C:cytoplasm"/>
    <property type="evidence" value="ECO:0007669"/>
    <property type="project" value="UniProtKB-SubCell"/>
</dbReference>
<dbReference type="InterPro" id="IPR016024">
    <property type="entry name" value="ARM-type_fold"/>
</dbReference>